<dbReference type="Proteomes" id="UP000095286">
    <property type="component" value="Unplaced"/>
</dbReference>
<sequence>MKSVIQNIISTIYIFTIIYINGVDGSKPKDLCSVYDPFRILPEDNKYQIGGAFPLHEPDCETLRPSTVQDIVAIQWALSHWNQNPLNSECKIGLYAGDSCSRDKETISQSLRFLDSVGYHEPKECETSSTENSSTSLEKEEKTATKLIALFAPKDANASTALANIIKTTTLPVGAYSTASVNALINKEVPFIIATAPPISTFIDVFVKIMASLKSNLVTIVDNNDSLTLRKVLDQLKSNNIYVAEVIAYNHPALKKVFKETDSKIILSLLPKETLITTLHDSDIVSMAKLWIAIPMDSHQVGKNDFPLIDTNSNLQVMYIQKRSNKFDNFKAYFLKVVKNNFESYSLLVNYLQQVHNCVFEDETTPNKFFNNQQVPTNCSSLKIDEMVSAYKASDTLENAIYLTYALAGVSRSIEQKPSLKDACKSASIACSKAILNELISLRYDFGVNDPIEFTGLSLSFYTPPYEKEMVLAANQIIDTLLIRPDFTLSATSQATVRFEKICEYETGQTVRWQIGNLKNKFSHDIQSICLPFRSYCGQCKHTVQVPENRYFLSIPKNYPLYIVGIFDFHYGNDCKTLKKTTDISLPMTFVHTAWTFRQRYPQMKLLRHIDFGALVTDGCSSGKEAINFVVQSESYCYNFEQANRNITVVPGSTFGYIAGVSAENQVALQHYFSDSANEAPMVSIDGEHNALKRVFTTMPSNRNLAIVILRYLRKMRWEFVSVVLSEQDHDSLSSFKQFERMANDRGICIAEVINVNSNGGENAYVHGTNITLMFTTAKDASIYLNGRLKRGLGSNSGGNNNIVHVMIGDAHNFHLFDSTNLINFVGTVSIQPQDVLYPDFRQWLEMITPLTLPEQWYWTIVEERWQCALLRKNKDLYGGKMCSGEELLDVTRLGRMTKTGYLARGMERLLFAMDNVYNKLCPEQQGICPAFLENGRKQVLQILLNTPVEDHFEIYEFLPKDDVKSGGLEFKRIGNWSMESGLRMQTYYKTFINGEHQSSVHHISQCLPPLCKCFLDSTNFLLEPLNHANLEEPSIQHNKMTFNSLLGVNSYIEQDSTFVSGNTVGYSSAIEHLMKGNWRKNSINYVIIFINTVLLISAIGILMLVIIKMYLRVVKGNQSLGIILLVGIICIYITAYFFIFDATDTICRYRMIMHGFSYTICFGVMIAKATQLKNAESLGFSSTGHISYWNYWQLLFFIVLVQIALSIRWISEPFASSILIDATSSDVDTGTMVCSFGSNEFVVSQAYVIILLILTLFINTQNKNIKRNYKETKWLFAASLVCVVVWIGWIGTFYVVNDAYKSYVVIFELIFCATILLAFLFGPKIYILLSYEPVVVECQPSSDGSDSRYGDHPNELFEKDCEFAMRSGSPSSVSETGSCKSVNFETRVTSFAKSNSSGSGTLSDEESDKGIFQTEIRKKKSHDGNSLKKV</sequence>
<evidence type="ECO:0000313" key="2">
    <source>
        <dbReference type="WBParaSite" id="RSKR_0000574500.1"/>
    </source>
</evidence>
<accession>A0AC35TYQ0</accession>
<protein>
    <submittedName>
        <fullName evidence="2">G_PROTEIN_RECEP_F3_4 domain-containing protein</fullName>
    </submittedName>
</protein>
<organism evidence="1 2">
    <name type="scientific">Rhabditophanes sp. KR3021</name>
    <dbReference type="NCBI Taxonomy" id="114890"/>
    <lineage>
        <taxon>Eukaryota</taxon>
        <taxon>Metazoa</taxon>
        <taxon>Ecdysozoa</taxon>
        <taxon>Nematoda</taxon>
        <taxon>Chromadorea</taxon>
        <taxon>Rhabditida</taxon>
        <taxon>Tylenchina</taxon>
        <taxon>Panagrolaimomorpha</taxon>
        <taxon>Strongyloidoidea</taxon>
        <taxon>Alloionematidae</taxon>
        <taxon>Rhabditophanes</taxon>
    </lineage>
</organism>
<reference evidence="2" key="1">
    <citation type="submission" date="2016-11" db="UniProtKB">
        <authorList>
            <consortium name="WormBaseParasite"/>
        </authorList>
    </citation>
    <scope>IDENTIFICATION</scope>
    <source>
        <strain evidence="2">KR3021</strain>
    </source>
</reference>
<name>A0AC35TYQ0_9BILA</name>
<dbReference type="WBParaSite" id="RSKR_0000574500.1">
    <property type="protein sequence ID" value="RSKR_0000574500.1"/>
    <property type="gene ID" value="RSKR_0000574500"/>
</dbReference>
<proteinExistence type="predicted"/>
<evidence type="ECO:0000313" key="1">
    <source>
        <dbReference type="Proteomes" id="UP000095286"/>
    </source>
</evidence>